<organism evidence="1 2">
    <name type="scientific">Desulfonatronospira thiodismutans ASO3-1</name>
    <dbReference type="NCBI Taxonomy" id="555779"/>
    <lineage>
        <taxon>Bacteria</taxon>
        <taxon>Pseudomonadati</taxon>
        <taxon>Thermodesulfobacteriota</taxon>
        <taxon>Desulfovibrionia</taxon>
        <taxon>Desulfovibrionales</taxon>
        <taxon>Desulfonatronovibrionaceae</taxon>
        <taxon>Desulfonatronospira</taxon>
    </lineage>
</organism>
<name>D6ST53_9BACT</name>
<dbReference type="RefSeq" id="WP_008871218.1">
    <property type="nucleotide sequence ID" value="NZ_ACJN02000003.1"/>
</dbReference>
<dbReference type="EMBL" id="ACJN02000003">
    <property type="protein sequence ID" value="EFI33869.1"/>
    <property type="molecule type" value="Genomic_DNA"/>
</dbReference>
<comment type="caution">
    <text evidence="1">The sequence shown here is derived from an EMBL/GenBank/DDBJ whole genome shotgun (WGS) entry which is preliminary data.</text>
</comment>
<evidence type="ECO:0000313" key="1">
    <source>
        <dbReference type="EMBL" id="EFI33869.1"/>
    </source>
</evidence>
<dbReference type="Gene3D" id="3.40.50.1010">
    <property type="entry name" value="5'-nuclease"/>
    <property type="match status" value="1"/>
</dbReference>
<dbReference type="OrthoDB" id="5624224at2"/>
<dbReference type="AlphaFoldDB" id="D6ST53"/>
<keyword evidence="2" id="KW-1185">Reference proteome</keyword>
<proteinExistence type="predicted"/>
<dbReference type="InterPro" id="IPR029060">
    <property type="entry name" value="PIN-like_dom_sf"/>
</dbReference>
<dbReference type="eggNOG" id="COG1848">
    <property type="taxonomic scope" value="Bacteria"/>
</dbReference>
<evidence type="ECO:0000313" key="2">
    <source>
        <dbReference type="Proteomes" id="UP000005496"/>
    </source>
</evidence>
<reference evidence="1" key="1">
    <citation type="submission" date="2010-05" db="EMBL/GenBank/DDBJ databases">
        <title>The draft genome of Desulfonatronospira thiodismutans ASO3-1.</title>
        <authorList>
            <consortium name="US DOE Joint Genome Institute (JGI-PGF)"/>
            <person name="Lucas S."/>
            <person name="Copeland A."/>
            <person name="Lapidus A."/>
            <person name="Cheng J.-F."/>
            <person name="Bruce D."/>
            <person name="Goodwin L."/>
            <person name="Pitluck S."/>
            <person name="Chertkov O."/>
            <person name="Brettin T."/>
            <person name="Detter J.C."/>
            <person name="Han C."/>
            <person name="Land M.L."/>
            <person name="Hauser L."/>
            <person name="Kyrpides N."/>
            <person name="Mikhailova N."/>
            <person name="Muyzer G."/>
            <person name="Woyke T."/>
        </authorList>
    </citation>
    <scope>NUCLEOTIDE SEQUENCE [LARGE SCALE GENOMIC DNA]</scope>
    <source>
        <strain evidence="1">ASO3-1</strain>
    </source>
</reference>
<sequence length="149" mass="17346">MQLIYLDMCCFNRPYDDQNQSRIRLETEAKLIIQKKVKQRECGLLWSSTLDFECQKNPFAEHRLAITRWRYLAERIIFATPEVVATAHRFASFGLSNYDALHVASAIEGKADFFITTDDRIHKKISGNREIQVAFPNNALAALENWYED</sequence>
<dbReference type="Proteomes" id="UP000005496">
    <property type="component" value="Unassembled WGS sequence"/>
</dbReference>
<gene>
    <name evidence="1" type="ORF">Dthio_PD1208</name>
</gene>
<accession>D6ST53</accession>
<evidence type="ECO:0008006" key="3">
    <source>
        <dbReference type="Google" id="ProtNLM"/>
    </source>
</evidence>
<protein>
    <recommendedName>
        <fullName evidence="3">PIN domain-containing protein</fullName>
    </recommendedName>
</protein>
<dbReference type="SUPFAM" id="SSF88723">
    <property type="entry name" value="PIN domain-like"/>
    <property type="match status" value="1"/>
</dbReference>